<feature type="region of interest" description="Disordered" evidence="1">
    <location>
        <begin position="36"/>
        <end position="62"/>
    </location>
</feature>
<evidence type="ECO:0000313" key="2">
    <source>
        <dbReference type="EMBL" id="CAB4608551.1"/>
    </source>
</evidence>
<name>A0A6J6H4N0_9ZZZZ</name>
<dbReference type="EMBL" id="CAEZUT010000032">
    <property type="protein sequence ID" value="CAB4608551.1"/>
    <property type="molecule type" value="Genomic_DNA"/>
</dbReference>
<sequence length="62" mass="6723">MVNAERATRKRVPGGSSICPKTKAVLLITPVSVISRNKSFPSRVRSPTPANTDTPPKFSDTR</sequence>
<gene>
    <name evidence="2" type="ORF">UFOPK1854_00432</name>
</gene>
<dbReference type="AlphaFoldDB" id="A0A6J6H4N0"/>
<accession>A0A6J6H4N0</accession>
<organism evidence="2">
    <name type="scientific">freshwater metagenome</name>
    <dbReference type="NCBI Taxonomy" id="449393"/>
    <lineage>
        <taxon>unclassified sequences</taxon>
        <taxon>metagenomes</taxon>
        <taxon>ecological metagenomes</taxon>
    </lineage>
</organism>
<evidence type="ECO:0000256" key="1">
    <source>
        <dbReference type="SAM" id="MobiDB-lite"/>
    </source>
</evidence>
<proteinExistence type="predicted"/>
<protein>
    <submittedName>
        <fullName evidence="2">Unannotated protein</fullName>
    </submittedName>
</protein>
<reference evidence="2" key="1">
    <citation type="submission" date="2020-05" db="EMBL/GenBank/DDBJ databases">
        <authorList>
            <person name="Chiriac C."/>
            <person name="Salcher M."/>
            <person name="Ghai R."/>
            <person name="Kavagutti S V."/>
        </authorList>
    </citation>
    <scope>NUCLEOTIDE SEQUENCE</scope>
</reference>